<feature type="transmembrane region" description="Helical" evidence="1">
    <location>
        <begin position="90"/>
        <end position="113"/>
    </location>
</feature>
<gene>
    <name evidence="3" type="ORF">FYJ80_07720</name>
</gene>
<evidence type="ECO:0000313" key="3">
    <source>
        <dbReference type="EMBL" id="MSU06662.1"/>
    </source>
</evidence>
<keyword evidence="1" id="KW-0472">Membrane</keyword>
<evidence type="ECO:0000313" key="4">
    <source>
        <dbReference type="Proteomes" id="UP000460549"/>
    </source>
</evidence>
<evidence type="ECO:0000259" key="2">
    <source>
        <dbReference type="Pfam" id="PF13490"/>
    </source>
</evidence>
<organism evidence="3 4">
    <name type="scientific">Bullifex porci</name>
    <dbReference type="NCBI Taxonomy" id="2606638"/>
    <lineage>
        <taxon>Bacteria</taxon>
        <taxon>Pseudomonadati</taxon>
        <taxon>Spirochaetota</taxon>
        <taxon>Spirochaetia</taxon>
        <taxon>Spirochaetales</taxon>
        <taxon>Spirochaetaceae</taxon>
        <taxon>Bullifex</taxon>
    </lineage>
</organism>
<sequence length="176" mass="19304">MAMCIDDGLLSSYLDGELGEPYKSQVEEHLSYCTACQSRLEKLKKLDAIIKGVGPSDEELTSRQEQTLSILEKKCFSNKKISFWRKKLEVSIPSMVTAAAGIIVVFIGSFALFGSSSSNTSDIMPSFSAQAGSENVHLVSTKEQGLDAYSLEEIMKYLDSKGYNVDISIKGLKPIE</sequence>
<dbReference type="Proteomes" id="UP000460549">
    <property type="component" value="Unassembled WGS sequence"/>
</dbReference>
<dbReference type="Pfam" id="PF13490">
    <property type="entry name" value="zf-HC2"/>
    <property type="match status" value="1"/>
</dbReference>
<comment type="caution">
    <text evidence="3">The sequence shown here is derived from an EMBL/GenBank/DDBJ whole genome shotgun (WGS) entry which is preliminary data.</text>
</comment>
<accession>A0A7X2PDB7</accession>
<dbReference type="InterPro" id="IPR027383">
    <property type="entry name" value="Znf_put"/>
</dbReference>
<protein>
    <recommendedName>
        <fullName evidence="2">Putative zinc-finger domain-containing protein</fullName>
    </recommendedName>
</protein>
<dbReference type="AlphaFoldDB" id="A0A7X2PDB7"/>
<keyword evidence="1" id="KW-0812">Transmembrane</keyword>
<name>A0A7X2PDB7_9SPIO</name>
<proteinExistence type="predicted"/>
<evidence type="ECO:0000256" key="1">
    <source>
        <dbReference type="SAM" id="Phobius"/>
    </source>
</evidence>
<keyword evidence="1" id="KW-1133">Transmembrane helix</keyword>
<keyword evidence="4" id="KW-1185">Reference proteome</keyword>
<reference evidence="3 4" key="1">
    <citation type="submission" date="2019-08" db="EMBL/GenBank/DDBJ databases">
        <title>In-depth cultivation of the pig gut microbiome towards novel bacterial diversity and tailored functional studies.</title>
        <authorList>
            <person name="Wylensek D."/>
            <person name="Hitch T.C.A."/>
            <person name="Clavel T."/>
        </authorList>
    </citation>
    <scope>NUCLEOTIDE SEQUENCE [LARGE SCALE GENOMIC DNA]</scope>
    <source>
        <strain evidence="3 4">NM-380-WT-3C1</strain>
    </source>
</reference>
<dbReference type="Gene3D" id="1.10.10.1320">
    <property type="entry name" value="Anti-sigma factor, zinc-finger domain"/>
    <property type="match status" value="1"/>
</dbReference>
<feature type="domain" description="Putative zinc-finger" evidence="2">
    <location>
        <begin position="9"/>
        <end position="37"/>
    </location>
</feature>
<dbReference type="EMBL" id="VUNN01000015">
    <property type="protein sequence ID" value="MSU06662.1"/>
    <property type="molecule type" value="Genomic_DNA"/>
</dbReference>
<dbReference type="InterPro" id="IPR041916">
    <property type="entry name" value="Anti_sigma_zinc_sf"/>
</dbReference>